<dbReference type="Proteomes" id="UP001183390">
    <property type="component" value="Unassembled WGS sequence"/>
</dbReference>
<organism evidence="2 3">
    <name type="scientific">Nocardiopsis lambiniae</name>
    <dbReference type="NCBI Taxonomy" id="3075539"/>
    <lineage>
        <taxon>Bacteria</taxon>
        <taxon>Bacillati</taxon>
        <taxon>Actinomycetota</taxon>
        <taxon>Actinomycetes</taxon>
        <taxon>Streptosporangiales</taxon>
        <taxon>Nocardiopsidaceae</taxon>
        <taxon>Nocardiopsis</taxon>
    </lineage>
</organism>
<evidence type="ECO:0000313" key="3">
    <source>
        <dbReference type="Proteomes" id="UP001183390"/>
    </source>
</evidence>
<dbReference type="PROSITE" id="PS51257">
    <property type="entry name" value="PROKAR_LIPOPROTEIN"/>
    <property type="match status" value="1"/>
</dbReference>
<reference evidence="3" key="1">
    <citation type="submission" date="2023-07" db="EMBL/GenBank/DDBJ databases">
        <title>30 novel species of actinomycetes from the DSMZ collection.</title>
        <authorList>
            <person name="Nouioui I."/>
        </authorList>
    </citation>
    <scope>NUCLEOTIDE SEQUENCE [LARGE SCALE GENOMIC DNA]</scope>
    <source>
        <strain evidence="3">DSM 44743</strain>
    </source>
</reference>
<keyword evidence="1" id="KW-0472">Membrane</keyword>
<feature type="transmembrane region" description="Helical" evidence="1">
    <location>
        <begin position="16"/>
        <end position="39"/>
    </location>
</feature>
<evidence type="ECO:0000256" key="1">
    <source>
        <dbReference type="SAM" id="Phobius"/>
    </source>
</evidence>
<keyword evidence="1" id="KW-1133">Transmembrane helix</keyword>
<evidence type="ECO:0000313" key="2">
    <source>
        <dbReference type="EMBL" id="MDT0328073.1"/>
    </source>
</evidence>
<dbReference type="RefSeq" id="WP_311510813.1">
    <property type="nucleotide sequence ID" value="NZ_JAVREP010000003.1"/>
</dbReference>
<gene>
    <name evidence="2" type="ORF">RM479_06565</name>
</gene>
<keyword evidence="3" id="KW-1185">Reference proteome</keyword>
<proteinExistence type="predicted"/>
<protein>
    <submittedName>
        <fullName evidence="2">Uncharacterized protein</fullName>
    </submittedName>
</protein>
<accession>A0ABU2M5Y0</accession>
<keyword evidence="1" id="KW-0812">Transmembrane</keyword>
<name>A0ABU2M5Y0_9ACTN</name>
<comment type="caution">
    <text evidence="2">The sequence shown here is derived from an EMBL/GenBank/DDBJ whole genome shotgun (WGS) entry which is preliminary data.</text>
</comment>
<sequence length="205" mass="22573">MTRRPPYFTPTGPPRWWYTIALGLWFGCFLFMALAWSAGDRDGLRAQDMDRAPAEEPHTVELTVDEADSRVLYLEFPRTEEGHPWHLTPSSERSIAIWVEPEPDGDAVRFVNGLADYTAEVDGTAVWGFGMAEIDLEPGEHVLYVESELSLDDARLAVGEPVRETTATPALIVFALALCSGVVALVTALGRRRAAKRITTTAQGA</sequence>
<dbReference type="EMBL" id="JAVREP010000003">
    <property type="protein sequence ID" value="MDT0328073.1"/>
    <property type="molecule type" value="Genomic_DNA"/>
</dbReference>
<feature type="transmembrane region" description="Helical" evidence="1">
    <location>
        <begin position="170"/>
        <end position="189"/>
    </location>
</feature>